<dbReference type="PANTHER" id="PTHR35526:SF3">
    <property type="entry name" value="ANTI-SIGMA-F FACTOR RSBW"/>
    <property type="match status" value="1"/>
</dbReference>
<dbReference type="Proteomes" id="UP001237105">
    <property type="component" value="Unassembled WGS sequence"/>
</dbReference>
<dbReference type="RefSeq" id="WP_282540051.1">
    <property type="nucleotide sequence ID" value="NZ_JASCIS010000080.1"/>
</dbReference>
<organism evidence="1 2">
    <name type="scientific">Streptomyces luteolus</name>
    <dbReference type="NCBI Taxonomy" id="3043615"/>
    <lineage>
        <taxon>Bacteria</taxon>
        <taxon>Bacillati</taxon>
        <taxon>Actinomycetota</taxon>
        <taxon>Actinomycetes</taxon>
        <taxon>Kitasatosporales</taxon>
        <taxon>Streptomycetaceae</taxon>
        <taxon>Streptomyces</taxon>
    </lineage>
</organism>
<reference evidence="1 2" key="1">
    <citation type="submission" date="2023-05" db="EMBL/GenBank/DDBJ databases">
        <title>Draft genome sequence of Streptomyces sp. B-S-A12 isolated from a cave soil in Thailand.</title>
        <authorList>
            <person name="Chamroensaksri N."/>
            <person name="Muangham S."/>
        </authorList>
    </citation>
    <scope>NUCLEOTIDE SEQUENCE [LARGE SCALE GENOMIC DNA]</scope>
    <source>
        <strain evidence="1 2">B-S-A12</strain>
    </source>
</reference>
<dbReference type="PANTHER" id="PTHR35526">
    <property type="entry name" value="ANTI-SIGMA-F FACTOR RSBW-RELATED"/>
    <property type="match status" value="1"/>
</dbReference>
<accession>A0ABT6T8M3</accession>
<gene>
    <name evidence="1" type="ORF">QIT00_37870</name>
</gene>
<dbReference type="GO" id="GO:0005524">
    <property type="term" value="F:ATP binding"/>
    <property type="evidence" value="ECO:0007669"/>
    <property type="project" value="UniProtKB-KW"/>
</dbReference>
<keyword evidence="2" id="KW-1185">Reference proteome</keyword>
<name>A0ABT6T8M3_9ACTN</name>
<dbReference type="InterPro" id="IPR050267">
    <property type="entry name" value="Anti-sigma-factor_SerPK"/>
</dbReference>
<proteinExistence type="predicted"/>
<dbReference type="EMBL" id="JASCIS010000080">
    <property type="protein sequence ID" value="MDI3424226.1"/>
    <property type="molecule type" value="Genomic_DNA"/>
</dbReference>
<evidence type="ECO:0000313" key="2">
    <source>
        <dbReference type="Proteomes" id="UP001237105"/>
    </source>
</evidence>
<evidence type="ECO:0000313" key="1">
    <source>
        <dbReference type="EMBL" id="MDI3424226.1"/>
    </source>
</evidence>
<sequence length="172" mass="17955">MLRTATFAGACISPHTDEPSTVAPPAPDELAYSLTLPASLTSPAIARAAARSMLRAHGLDEAADTALQAVGELTACACRFSAGAEIYVSLRHGGDTIRVTVYDGHPRHTNARLAAACDGRRRSALRLLACVVRACGGEWGFGESREPGGGTRMWAHLPLPSACTGHQPPQGQ</sequence>
<dbReference type="Gene3D" id="3.30.565.10">
    <property type="entry name" value="Histidine kinase-like ATPase, C-terminal domain"/>
    <property type="match status" value="1"/>
</dbReference>
<protein>
    <submittedName>
        <fullName evidence="1">ATP-binding protein</fullName>
    </submittedName>
</protein>
<keyword evidence="1" id="KW-0547">Nucleotide-binding</keyword>
<dbReference type="InterPro" id="IPR036890">
    <property type="entry name" value="HATPase_C_sf"/>
</dbReference>
<keyword evidence="1" id="KW-0067">ATP-binding</keyword>
<comment type="caution">
    <text evidence="1">The sequence shown here is derived from an EMBL/GenBank/DDBJ whole genome shotgun (WGS) entry which is preliminary data.</text>
</comment>